<keyword evidence="3 6" id="KW-1133">Transmembrane helix</keyword>
<name>A0AAN6TX02_9PEZI</name>
<keyword evidence="4 6" id="KW-0472">Membrane</keyword>
<dbReference type="RefSeq" id="XP_062645417.1">
    <property type="nucleotide sequence ID" value="XM_062791357.1"/>
</dbReference>
<evidence type="ECO:0000256" key="6">
    <source>
        <dbReference type="SAM" id="Phobius"/>
    </source>
</evidence>
<feature type="compositionally biased region" description="Polar residues" evidence="5">
    <location>
        <begin position="268"/>
        <end position="294"/>
    </location>
</feature>
<evidence type="ECO:0000313" key="8">
    <source>
        <dbReference type="Proteomes" id="UP001302602"/>
    </source>
</evidence>
<evidence type="ECO:0000256" key="1">
    <source>
        <dbReference type="ARBA" id="ARBA00004167"/>
    </source>
</evidence>
<dbReference type="PANTHER" id="PTHR15549">
    <property type="entry name" value="PAIRED IMMUNOGLOBULIN-LIKE TYPE 2 RECEPTOR"/>
    <property type="match status" value="1"/>
</dbReference>
<evidence type="ECO:0000256" key="5">
    <source>
        <dbReference type="SAM" id="MobiDB-lite"/>
    </source>
</evidence>
<dbReference type="InterPro" id="IPR051694">
    <property type="entry name" value="Immunoregulatory_rcpt-like"/>
</dbReference>
<dbReference type="Proteomes" id="UP001302602">
    <property type="component" value="Unassembled WGS sequence"/>
</dbReference>
<accession>A0AAN6TX02</accession>
<sequence>MRQRAYRRNAAHPKITPWVGRRDDTEPNEDEEFGDDESEGRPDQPGRDRGKGKGKGKGSLTISRPPESTTSEASTPTPSSSLPETSADTTALSTSSTLSKSTAMSESHTNVVAPVHQAGDWNCHHQKQSRYVFGCAGSILINKPGQALSGNSGLDSGQIAGIVVGSVAFLIFTAVAVLFVWRRRRSPNHFSKARSMFNHGENWPATHEPNQDMEEALLQRAEAQPFHNQAATTINKPKPALRLSMWLRRSDHFSTHHTRPAAHDDGPSSDTTSVLSLPTTIATSRGNTNSTFLPTTPLHYPVRHPDPVPPPLPRPAPPIPEQPRHQQHEQQQPCSAWSDSSSATTHTTSDSENTDATDSTSQATAHEPSTLAFLLHSGPSLRLAVSAPDH</sequence>
<keyword evidence="8" id="KW-1185">Reference proteome</keyword>
<feature type="compositionally biased region" description="Pro residues" evidence="5">
    <location>
        <begin position="307"/>
        <end position="321"/>
    </location>
</feature>
<feature type="compositionally biased region" description="Acidic residues" evidence="5">
    <location>
        <begin position="26"/>
        <end position="38"/>
    </location>
</feature>
<gene>
    <name evidence="7" type="ORF">N657DRAFT_635666</name>
</gene>
<comment type="subcellular location">
    <subcellularLocation>
        <location evidence="1">Membrane</location>
        <topology evidence="1">Single-pass membrane protein</topology>
    </subcellularLocation>
</comment>
<keyword evidence="2 6" id="KW-0812">Transmembrane</keyword>
<proteinExistence type="predicted"/>
<reference evidence="7" key="2">
    <citation type="submission" date="2023-05" db="EMBL/GenBank/DDBJ databases">
        <authorList>
            <consortium name="Lawrence Berkeley National Laboratory"/>
            <person name="Steindorff A."/>
            <person name="Hensen N."/>
            <person name="Bonometti L."/>
            <person name="Westerberg I."/>
            <person name="Brannstrom I.O."/>
            <person name="Guillou S."/>
            <person name="Cros-Aarteil S."/>
            <person name="Calhoun S."/>
            <person name="Haridas S."/>
            <person name="Kuo A."/>
            <person name="Mondo S."/>
            <person name="Pangilinan J."/>
            <person name="Riley R."/>
            <person name="Labutti K."/>
            <person name="Andreopoulos B."/>
            <person name="Lipzen A."/>
            <person name="Chen C."/>
            <person name="Yanf M."/>
            <person name="Daum C."/>
            <person name="Ng V."/>
            <person name="Clum A."/>
            <person name="Ohm R."/>
            <person name="Martin F."/>
            <person name="Silar P."/>
            <person name="Natvig D."/>
            <person name="Lalanne C."/>
            <person name="Gautier V."/>
            <person name="Ament-Velasquez S.L."/>
            <person name="Kruys A."/>
            <person name="Hutchinson M.I."/>
            <person name="Powell A.J."/>
            <person name="Barry K."/>
            <person name="Miller A.N."/>
            <person name="Grigoriev I.V."/>
            <person name="Debuchy R."/>
            <person name="Gladieux P."/>
            <person name="Thoren M.H."/>
            <person name="Johannesson H."/>
        </authorList>
    </citation>
    <scope>NUCLEOTIDE SEQUENCE</scope>
    <source>
        <strain evidence="7">CBS 731.68</strain>
    </source>
</reference>
<feature type="compositionally biased region" description="Basic residues" evidence="5">
    <location>
        <begin position="1"/>
        <end position="11"/>
    </location>
</feature>
<evidence type="ECO:0000313" key="7">
    <source>
        <dbReference type="EMBL" id="KAK4121646.1"/>
    </source>
</evidence>
<evidence type="ECO:0000256" key="2">
    <source>
        <dbReference type="ARBA" id="ARBA00022692"/>
    </source>
</evidence>
<dbReference type="GO" id="GO:0071944">
    <property type="term" value="C:cell periphery"/>
    <property type="evidence" value="ECO:0007669"/>
    <property type="project" value="UniProtKB-ARBA"/>
</dbReference>
<feature type="compositionally biased region" description="Low complexity" evidence="5">
    <location>
        <begin position="329"/>
        <end position="365"/>
    </location>
</feature>
<feature type="region of interest" description="Disordered" evidence="5">
    <location>
        <begin position="254"/>
        <end position="369"/>
    </location>
</feature>
<feature type="compositionally biased region" description="Low complexity" evidence="5">
    <location>
        <begin position="63"/>
        <end position="105"/>
    </location>
</feature>
<comment type="caution">
    <text evidence="7">The sequence shown here is derived from an EMBL/GenBank/DDBJ whole genome shotgun (WGS) entry which is preliminary data.</text>
</comment>
<organism evidence="7 8">
    <name type="scientific">Parathielavia appendiculata</name>
    <dbReference type="NCBI Taxonomy" id="2587402"/>
    <lineage>
        <taxon>Eukaryota</taxon>
        <taxon>Fungi</taxon>
        <taxon>Dikarya</taxon>
        <taxon>Ascomycota</taxon>
        <taxon>Pezizomycotina</taxon>
        <taxon>Sordariomycetes</taxon>
        <taxon>Sordariomycetidae</taxon>
        <taxon>Sordariales</taxon>
        <taxon>Chaetomiaceae</taxon>
        <taxon>Parathielavia</taxon>
    </lineage>
</organism>
<feature type="transmembrane region" description="Helical" evidence="6">
    <location>
        <begin position="159"/>
        <end position="181"/>
    </location>
</feature>
<evidence type="ECO:0000256" key="3">
    <source>
        <dbReference type="ARBA" id="ARBA00022989"/>
    </source>
</evidence>
<evidence type="ECO:0000256" key="4">
    <source>
        <dbReference type="ARBA" id="ARBA00023136"/>
    </source>
</evidence>
<reference evidence="7" key="1">
    <citation type="journal article" date="2023" name="Mol. Phylogenet. Evol.">
        <title>Genome-scale phylogeny and comparative genomics of the fungal order Sordariales.</title>
        <authorList>
            <person name="Hensen N."/>
            <person name="Bonometti L."/>
            <person name="Westerberg I."/>
            <person name="Brannstrom I.O."/>
            <person name="Guillou S."/>
            <person name="Cros-Aarteil S."/>
            <person name="Calhoun S."/>
            <person name="Haridas S."/>
            <person name="Kuo A."/>
            <person name="Mondo S."/>
            <person name="Pangilinan J."/>
            <person name="Riley R."/>
            <person name="LaButti K."/>
            <person name="Andreopoulos B."/>
            <person name="Lipzen A."/>
            <person name="Chen C."/>
            <person name="Yan M."/>
            <person name="Daum C."/>
            <person name="Ng V."/>
            <person name="Clum A."/>
            <person name="Steindorff A."/>
            <person name="Ohm R.A."/>
            <person name="Martin F."/>
            <person name="Silar P."/>
            <person name="Natvig D.O."/>
            <person name="Lalanne C."/>
            <person name="Gautier V."/>
            <person name="Ament-Velasquez S.L."/>
            <person name="Kruys A."/>
            <person name="Hutchinson M.I."/>
            <person name="Powell A.J."/>
            <person name="Barry K."/>
            <person name="Miller A.N."/>
            <person name="Grigoriev I.V."/>
            <person name="Debuchy R."/>
            <person name="Gladieux P."/>
            <person name="Hiltunen Thoren M."/>
            <person name="Johannesson H."/>
        </authorList>
    </citation>
    <scope>NUCLEOTIDE SEQUENCE</scope>
    <source>
        <strain evidence="7">CBS 731.68</strain>
    </source>
</reference>
<protein>
    <submittedName>
        <fullName evidence="7">Uncharacterized protein</fullName>
    </submittedName>
</protein>
<feature type="compositionally biased region" description="Basic and acidic residues" evidence="5">
    <location>
        <begin position="39"/>
        <end position="51"/>
    </location>
</feature>
<feature type="region of interest" description="Disordered" evidence="5">
    <location>
        <begin position="1"/>
        <end position="105"/>
    </location>
</feature>
<dbReference type="GeneID" id="87828126"/>
<dbReference type="GO" id="GO:0016020">
    <property type="term" value="C:membrane"/>
    <property type="evidence" value="ECO:0007669"/>
    <property type="project" value="UniProtKB-SubCell"/>
</dbReference>
<dbReference type="AlphaFoldDB" id="A0AAN6TX02"/>
<dbReference type="EMBL" id="MU853233">
    <property type="protein sequence ID" value="KAK4121646.1"/>
    <property type="molecule type" value="Genomic_DNA"/>
</dbReference>
<dbReference type="CDD" id="cd12087">
    <property type="entry name" value="TM_EGFR-like"/>
    <property type="match status" value="1"/>
</dbReference>